<dbReference type="PANTHER" id="PTHR35006">
    <property type="entry name" value="GLYOXALASE FAMILY PROTEIN (AFU_ORTHOLOGUE AFUA_5G14830)"/>
    <property type="match status" value="1"/>
</dbReference>
<dbReference type="PANTHER" id="PTHR35006:SF4">
    <property type="entry name" value="BLR7706 PROTEIN"/>
    <property type="match status" value="1"/>
</dbReference>
<keyword evidence="2" id="KW-0223">Dioxygenase</keyword>
<dbReference type="InterPro" id="IPR004360">
    <property type="entry name" value="Glyas_Fos-R_dOase_dom"/>
</dbReference>
<dbReference type="Pfam" id="PF00903">
    <property type="entry name" value="Glyoxalase"/>
    <property type="match status" value="1"/>
</dbReference>
<sequence length="135" mass="15032">MGTLSHISLSVKDFEKSKAFYNELMQVLGREKSHEIPGNFCAWGQWAFGIHSSCSEDKVTKNAHIGLAADSRELVDAFHAKALSLGATCNGKPGLRPWAEGYYAAFFHDLDGNNIEVVHFEHFEYKGPEAEVDKE</sequence>
<gene>
    <name evidence="2" type="ORF">DM01DRAFT_1337081</name>
</gene>
<comment type="caution">
    <text evidence="2">The sequence shown here is derived from an EMBL/GenBank/DDBJ whole genome shotgun (WGS) entry which is preliminary data.</text>
</comment>
<reference evidence="2 3" key="1">
    <citation type="submission" date="2016-07" db="EMBL/GenBank/DDBJ databases">
        <title>Pervasive Adenine N6-methylation of Active Genes in Fungi.</title>
        <authorList>
            <consortium name="DOE Joint Genome Institute"/>
            <person name="Mondo S.J."/>
            <person name="Dannebaum R.O."/>
            <person name="Kuo R.C."/>
            <person name="Labutti K."/>
            <person name="Haridas S."/>
            <person name="Kuo A."/>
            <person name="Salamov A."/>
            <person name="Ahrendt S.R."/>
            <person name="Lipzen A."/>
            <person name="Sullivan W."/>
            <person name="Andreopoulos W.B."/>
            <person name="Clum A."/>
            <person name="Lindquist E."/>
            <person name="Daum C."/>
            <person name="Ramamoorthy G.K."/>
            <person name="Gryganskyi A."/>
            <person name="Culley D."/>
            <person name="Magnuson J.K."/>
            <person name="James T.Y."/>
            <person name="O'Malley M.A."/>
            <person name="Stajich J.E."/>
            <person name="Spatafora J.W."/>
            <person name="Visel A."/>
            <person name="Grigoriev I.V."/>
        </authorList>
    </citation>
    <scope>NUCLEOTIDE SEQUENCE [LARGE SCALE GENOMIC DNA]</scope>
    <source>
        <strain evidence="2 3">NRRL 3301</strain>
    </source>
</reference>
<dbReference type="Gene3D" id="3.10.180.10">
    <property type="entry name" value="2,3-Dihydroxybiphenyl 1,2-Dioxygenase, domain 1"/>
    <property type="match status" value="1"/>
</dbReference>
<name>A0A1X2GEV7_9FUNG</name>
<feature type="domain" description="VOC" evidence="1">
    <location>
        <begin position="3"/>
        <end position="120"/>
    </location>
</feature>
<evidence type="ECO:0000259" key="1">
    <source>
        <dbReference type="PROSITE" id="PS51819"/>
    </source>
</evidence>
<keyword evidence="3" id="KW-1185">Reference proteome</keyword>
<dbReference type="SUPFAM" id="SSF54593">
    <property type="entry name" value="Glyoxalase/Bleomycin resistance protein/Dihydroxybiphenyl dioxygenase"/>
    <property type="match status" value="1"/>
</dbReference>
<protein>
    <submittedName>
        <fullName evidence="2">Glyoxalase/Bleomycin resistance protein/Dihydroxybiphenyl dioxygenase</fullName>
    </submittedName>
</protein>
<dbReference type="Proteomes" id="UP000242146">
    <property type="component" value="Unassembled WGS sequence"/>
</dbReference>
<dbReference type="OrthoDB" id="10249419at2759"/>
<dbReference type="STRING" id="101127.A0A1X2GEV7"/>
<dbReference type="InterPro" id="IPR037523">
    <property type="entry name" value="VOC_core"/>
</dbReference>
<dbReference type="PROSITE" id="PS51819">
    <property type="entry name" value="VOC"/>
    <property type="match status" value="1"/>
</dbReference>
<dbReference type="InterPro" id="IPR029068">
    <property type="entry name" value="Glyas_Bleomycin-R_OHBP_Dase"/>
</dbReference>
<dbReference type="GO" id="GO:0051213">
    <property type="term" value="F:dioxygenase activity"/>
    <property type="evidence" value="ECO:0007669"/>
    <property type="project" value="UniProtKB-KW"/>
</dbReference>
<evidence type="ECO:0000313" key="3">
    <source>
        <dbReference type="Proteomes" id="UP000242146"/>
    </source>
</evidence>
<proteinExistence type="predicted"/>
<dbReference type="EMBL" id="MCGT01000020">
    <property type="protein sequence ID" value="ORX51569.1"/>
    <property type="molecule type" value="Genomic_DNA"/>
</dbReference>
<evidence type="ECO:0000313" key="2">
    <source>
        <dbReference type="EMBL" id="ORX51569.1"/>
    </source>
</evidence>
<accession>A0A1X2GEV7</accession>
<keyword evidence="2" id="KW-0560">Oxidoreductase</keyword>
<organism evidence="2 3">
    <name type="scientific">Hesseltinella vesiculosa</name>
    <dbReference type="NCBI Taxonomy" id="101127"/>
    <lineage>
        <taxon>Eukaryota</taxon>
        <taxon>Fungi</taxon>
        <taxon>Fungi incertae sedis</taxon>
        <taxon>Mucoromycota</taxon>
        <taxon>Mucoromycotina</taxon>
        <taxon>Mucoromycetes</taxon>
        <taxon>Mucorales</taxon>
        <taxon>Cunninghamellaceae</taxon>
        <taxon>Hesseltinella</taxon>
    </lineage>
</organism>
<dbReference type="AlphaFoldDB" id="A0A1X2GEV7"/>
<dbReference type="CDD" id="cd07262">
    <property type="entry name" value="VOC_like"/>
    <property type="match status" value="1"/>
</dbReference>